<dbReference type="EMBL" id="BMHE01000011">
    <property type="protein sequence ID" value="GFZ80343.1"/>
    <property type="molecule type" value="Genomic_DNA"/>
</dbReference>
<gene>
    <name evidence="1" type="ORF">GCM10008018_27450</name>
</gene>
<proteinExistence type="predicted"/>
<dbReference type="RefSeq" id="WP_189012412.1">
    <property type="nucleotide sequence ID" value="NZ_BMHE01000011.1"/>
</dbReference>
<evidence type="ECO:0000313" key="2">
    <source>
        <dbReference type="Proteomes" id="UP000615455"/>
    </source>
</evidence>
<reference evidence="2" key="1">
    <citation type="journal article" date="2019" name="Int. J. Syst. Evol. Microbiol.">
        <title>The Global Catalogue of Microorganisms (GCM) 10K type strain sequencing project: providing services to taxonomists for standard genome sequencing and annotation.</title>
        <authorList>
            <consortium name="The Broad Institute Genomics Platform"/>
            <consortium name="The Broad Institute Genome Sequencing Center for Infectious Disease"/>
            <person name="Wu L."/>
            <person name="Ma J."/>
        </authorList>
    </citation>
    <scope>NUCLEOTIDE SEQUENCE [LARGE SCALE GENOMIC DNA]</scope>
    <source>
        <strain evidence="2">CGMCC 1.15043</strain>
    </source>
</reference>
<keyword evidence="2" id="KW-1185">Reference proteome</keyword>
<organism evidence="1 2">
    <name type="scientific">Paenibacillus marchantiophytorum</name>
    <dbReference type="NCBI Taxonomy" id="1619310"/>
    <lineage>
        <taxon>Bacteria</taxon>
        <taxon>Bacillati</taxon>
        <taxon>Bacillota</taxon>
        <taxon>Bacilli</taxon>
        <taxon>Bacillales</taxon>
        <taxon>Paenibacillaceae</taxon>
        <taxon>Paenibacillus</taxon>
    </lineage>
</organism>
<dbReference type="Proteomes" id="UP000615455">
    <property type="component" value="Unassembled WGS sequence"/>
</dbReference>
<name>A0ABQ1ENV1_9BACL</name>
<accession>A0ABQ1ENV1</accession>
<evidence type="ECO:0008006" key="3">
    <source>
        <dbReference type="Google" id="ProtNLM"/>
    </source>
</evidence>
<sequence length="148" mass="16621">MRLIASVLFIFLFLAGCITEKPVPENKEWDISPLFNSGTYTMIGQEGRLGFIYNHSEVTRFYPNKKQKYMWHFWGKVEELQGPLKVLGTSKDTGEQITVLSEAQIGGPNNGADAHIPSLMSLPSPGLWRLDAYIGEKIYGSIVVQVQE</sequence>
<evidence type="ECO:0000313" key="1">
    <source>
        <dbReference type="EMBL" id="GFZ80343.1"/>
    </source>
</evidence>
<dbReference type="Gene3D" id="2.60.40.3830">
    <property type="match status" value="1"/>
</dbReference>
<protein>
    <recommendedName>
        <fullName evidence="3">DUF4871 domain-containing protein</fullName>
    </recommendedName>
</protein>
<comment type="caution">
    <text evidence="1">The sequence shown here is derived from an EMBL/GenBank/DDBJ whole genome shotgun (WGS) entry which is preliminary data.</text>
</comment>
<dbReference type="PROSITE" id="PS51257">
    <property type="entry name" value="PROKAR_LIPOPROTEIN"/>
    <property type="match status" value="1"/>
</dbReference>